<keyword evidence="10" id="KW-1185">Reference proteome</keyword>
<dbReference type="InterPro" id="IPR000228">
    <property type="entry name" value="RNA3'_term_phos_cyc"/>
</dbReference>
<proteinExistence type="inferred from homology"/>
<dbReference type="RefSeq" id="WP_223791767.1">
    <property type="nucleotide sequence ID" value="NZ_JAIOUQ010000009.1"/>
</dbReference>
<dbReference type="EC" id="6.5.1.4" evidence="5 6"/>
<dbReference type="GO" id="GO:0006396">
    <property type="term" value="P:RNA processing"/>
    <property type="evidence" value="ECO:0007669"/>
    <property type="project" value="UniProtKB-UniRule"/>
</dbReference>
<dbReference type="InterPro" id="IPR023797">
    <property type="entry name" value="RNA3'_phos_cyclase_dom"/>
</dbReference>
<keyword evidence="4 5" id="KW-0547">Nucleotide-binding</keyword>
<dbReference type="GO" id="GO:0003963">
    <property type="term" value="F:RNA-3'-phosphate cyclase activity"/>
    <property type="evidence" value="ECO:0007669"/>
    <property type="project" value="UniProtKB-UniRule"/>
</dbReference>
<comment type="catalytic activity">
    <reaction evidence="5">
        <text>a 3'-end 3'-phospho-ribonucleotide-RNA + ATP = a 3'-end 2',3'-cyclophospho-ribonucleotide-RNA + AMP + diphosphate</text>
        <dbReference type="Rhea" id="RHEA:23976"/>
        <dbReference type="Rhea" id="RHEA-COMP:10463"/>
        <dbReference type="Rhea" id="RHEA-COMP:10464"/>
        <dbReference type="ChEBI" id="CHEBI:30616"/>
        <dbReference type="ChEBI" id="CHEBI:33019"/>
        <dbReference type="ChEBI" id="CHEBI:83062"/>
        <dbReference type="ChEBI" id="CHEBI:83064"/>
        <dbReference type="ChEBI" id="CHEBI:456215"/>
        <dbReference type="EC" id="6.5.1.4"/>
    </reaction>
</comment>
<feature type="domain" description="RNA 3'-terminal phosphate cyclase insert" evidence="8">
    <location>
        <begin position="185"/>
        <end position="273"/>
    </location>
</feature>
<reference evidence="10" key="1">
    <citation type="journal article" date="2022" name="Microbiol. Resour. Announc.">
        <title>Draft Genome Sequence of a Methanogenic Archaeon from West Spitsbergen Permafrost.</title>
        <authorList>
            <person name="Trubitsyn V."/>
            <person name="Rivkina E."/>
            <person name="Shcherbakova V."/>
        </authorList>
    </citation>
    <scope>NUCLEOTIDE SEQUENCE [LARGE SCALE GENOMIC DNA]</scope>
    <source>
        <strain evidence="10">VT</strain>
    </source>
</reference>
<evidence type="ECO:0000313" key="9">
    <source>
        <dbReference type="EMBL" id="MBZ2166206.1"/>
    </source>
</evidence>
<evidence type="ECO:0000256" key="4">
    <source>
        <dbReference type="ARBA" id="ARBA00022741"/>
    </source>
</evidence>
<dbReference type="Pfam" id="PF05189">
    <property type="entry name" value="RTC_insert"/>
    <property type="match status" value="1"/>
</dbReference>
<evidence type="ECO:0000256" key="3">
    <source>
        <dbReference type="ARBA" id="ARBA00022598"/>
    </source>
</evidence>
<evidence type="ECO:0000256" key="6">
    <source>
        <dbReference type="NCBIfam" id="TIGR03399"/>
    </source>
</evidence>
<dbReference type="AlphaFoldDB" id="A0A8T5UWD0"/>
<dbReference type="InterPro" id="IPR017770">
    <property type="entry name" value="RNA3'_term_phos_cyc_type_1"/>
</dbReference>
<comment type="subcellular location">
    <subcellularLocation>
        <location evidence="5">Cytoplasm</location>
    </subcellularLocation>
</comment>
<comment type="function">
    <text evidence="5">Catalyzes the conversion of 3'-phosphate to a 2',3'-cyclic phosphodiester at the end of RNA. The mechanism of action of the enzyme occurs in 3 steps: (A) adenylation of the enzyme by ATP; (B) transfer of adenylate to an RNA-N3'P to produce RNA-N3'PP5'A; (C) and attack of the adjacent 2'-hydroxyl on the 3'-phosphorus in the diester linkage to produce the cyclic end product. The biological role of this enzyme is unknown but it is likely to function in some aspects of cellular RNA processing.</text>
</comment>
<dbReference type="InterPro" id="IPR036553">
    <property type="entry name" value="RPTC_insert"/>
</dbReference>
<dbReference type="Pfam" id="PF01137">
    <property type="entry name" value="RTC"/>
    <property type="match status" value="1"/>
</dbReference>
<name>A0A8T5UWD0_9EURY</name>
<evidence type="ECO:0000259" key="8">
    <source>
        <dbReference type="Pfam" id="PF05189"/>
    </source>
</evidence>
<keyword evidence="5" id="KW-0067">ATP-binding</keyword>
<evidence type="ECO:0000259" key="7">
    <source>
        <dbReference type="Pfam" id="PF01137"/>
    </source>
</evidence>
<evidence type="ECO:0000256" key="2">
    <source>
        <dbReference type="ARBA" id="ARBA00021428"/>
    </source>
</evidence>
<dbReference type="InterPro" id="IPR037136">
    <property type="entry name" value="RNA3'_phos_cyclase_dom_sf"/>
</dbReference>
<comment type="caution">
    <text evidence="9">The sequence shown here is derived from an EMBL/GenBank/DDBJ whole genome shotgun (WGS) entry which is preliminary data.</text>
</comment>
<evidence type="ECO:0000313" key="10">
    <source>
        <dbReference type="Proteomes" id="UP000825933"/>
    </source>
</evidence>
<dbReference type="Proteomes" id="UP000825933">
    <property type="component" value="Unassembled WGS sequence"/>
</dbReference>
<dbReference type="CDD" id="cd00874">
    <property type="entry name" value="RNA_Cyclase_Class_II"/>
    <property type="match status" value="1"/>
</dbReference>
<feature type="active site" description="Tele-AMP-histidine intermediate" evidence="5">
    <location>
        <position position="307"/>
    </location>
</feature>
<keyword evidence="3 5" id="KW-0436">Ligase</keyword>
<gene>
    <name evidence="5" type="primary">rtcA</name>
    <name evidence="9" type="ORF">K8N75_09165</name>
</gene>
<feature type="binding site" evidence="5">
    <location>
        <begin position="282"/>
        <end position="286"/>
    </location>
    <ligand>
        <name>ATP</name>
        <dbReference type="ChEBI" id="CHEBI:30616"/>
    </ligand>
</feature>
<dbReference type="GO" id="GO:0005524">
    <property type="term" value="F:ATP binding"/>
    <property type="evidence" value="ECO:0007669"/>
    <property type="project" value="UniProtKB-KW"/>
</dbReference>
<accession>A0A8T5UWD0</accession>
<dbReference type="EMBL" id="JAIOUQ010000009">
    <property type="protein sequence ID" value="MBZ2166206.1"/>
    <property type="molecule type" value="Genomic_DNA"/>
</dbReference>
<feature type="binding site" evidence="5">
    <location>
        <position position="100"/>
    </location>
    <ligand>
        <name>ATP</name>
        <dbReference type="ChEBI" id="CHEBI:30616"/>
    </ligand>
</feature>
<dbReference type="Gene3D" id="3.65.10.20">
    <property type="entry name" value="RNA 3'-terminal phosphate cyclase domain"/>
    <property type="match status" value="1"/>
</dbReference>
<dbReference type="PANTHER" id="PTHR11096:SF0">
    <property type="entry name" value="RNA 3'-TERMINAL PHOSPHATE CYCLASE"/>
    <property type="match status" value="1"/>
</dbReference>
<dbReference type="NCBIfam" id="TIGR03399">
    <property type="entry name" value="RNA_3prim_cycl"/>
    <property type="match status" value="1"/>
</dbReference>
<protein>
    <recommendedName>
        <fullName evidence="2 5">RNA 3'-terminal phosphate cyclase</fullName>
        <shortName evidence="5">RNA cyclase</shortName>
        <shortName evidence="5">RNA-3'-phosphate cyclase</shortName>
        <ecNumber evidence="5 6">6.5.1.4</ecNumber>
    </recommendedName>
</protein>
<evidence type="ECO:0000256" key="1">
    <source>
        <dbReference type="ARBA" id="ARBA00009206"/>
    </source>
</evidence>
<dbReference type="InterPro" id="IPR013791">
    <property type="entry name" value="RNA3'-term_phos_cycl_insert"/>
</dbReference>
<comment type="similarity">
    <text evidence="1 5">Belongs to the RNA 3'-terminal cyclase family. Type 1 subfamily.</text>
</comment>
<keyword evidence="5" id="KW-0963">Cytoplasm</keyword>
<dbReference type="InterPro" id="IPR013792">
    <property type="entry name" value="RNA3'P_cycl/enolpyr_Trfase_a/b"/>
</dbReference>
<dbReference type="PIRSF" id="PIRSF005378">
    <property type="entry name" value="RNA3'_term_phos_cycl_euk"/>
    <property type="match status" value="1"/>
</dbReference>
<sequence>MIEVDGSYGEGGGAVLRIATALSAVTSKPVHITNIRSGRPKPGLMPQHLNAVKAVADLSRASISGLELGSTELFFSPNQLIGGDFKIDIGTAGSITLILQAFMVPAVFADSPVKITIIGGTDVRWSPSIDYLINVTLPVLKLMGYDAKPKLVQRGHYPRGGGIFELEIDPVKKLRPLNLCELNFNSINGISHAVKLPEHVAVRQANSAEEILSKAGYKSKIEIYHSQRAMGPGSGILLWTNGITSVSGSSIGEPGKKAEIIGYEAANDILYNISRKSAVDRYMGDQIIPYLALAGDSTIKTSELTQHAVTNIHVTEKFIDKKFHIKGSMGESAIISVN</sequence>
<dbReference type="HAMAP" id="MF_00200">
    <property type="entry name" value="RTC"/>
    <property type="match status" value="1"/>
</dbReference>
<dbReference type="Gene3D" id="3.30.360.20">
    <property type="entry name" value="RNA 3'-terminal phosphate cyclase, insert domain"/>
    <property type="match status" value="1"/>
</dbReference>
<dbReference type="SUPFAM" id="SSF55205">
    <property type="entry name" value="EPT/RTPC-like"/>
    <property type="match status" value="2"/>
</dbReference>
<dbReference type="GO" id="GO:0005737">
    <property type="term" value="C:cytoplasm"/>
    <property type="evidence" value="ECO:0007669"/>
    <property type="project" value="UniProtKB-SubCell"/>
</dbReference>
<feature type="domain" description="RNA 3'-terminal phosphate cyclase" evidence="7">
    <location>
        <begin position="8"/>
        <end position="325"/>
    </location>
</feature>
<organism evidence="9 10">
    <name type="scientific">Methanobacterium spitsbergense</name>
    <dbReference type="NCBI Taxonomy" id="2874285"/>
    <lineage>
        <taxon>Archaea</taxon>
        <taxon>Methanobacteriati</taxon>
        <taxon>Methanobacteriota</taxon>
        <taxon>Methanomada group</taxon>
        <taxon>Methanobacteria</taxon>
        <taxon>Methanobacteriales</taxon>
        <taxon>Methanobacteriaceae</taxon>
        <taxon>Methanobacterium</taxon>
    </lineage>
</organism>
<dbReference type="PANTHER" id="PTHR11096">
    <property type="entry name" value="RNA 3' TERMINAL PHOSPHATE CYCLASE"/>
    <property type="match status" value="1"/>
</dbReference>
<evidence type="ECO:0000256" key="5">
    <source>
        <dbReference type="HAMAP-Rule" id="MF_00200"/>
    </source>
</evidence>